<dbReference type="EMBL" id="JBHTHR010000057">
    <property type="protein sequence ID" value="MFD0800466.1"/>
    <property type="molecule type" value="Genomic_DNA"/>
</dbReference>
<proteinExistence type="predicted"/>
<evidence type="ECO:0008006" key="3">
    <source>
        <dbReference type="Google" id="ProtNLM"/>
    </source>
</evidence>
<evidence type="ECO:0000313" key="1">
    <source>
        <dbReference type="EMBL" id="MFD0800466.1"/>
    </source>
</evidence>
<name>A0ABW3BC45_9ACTN</name>
<protein>
    <recommendedName>
        <fullName evidence="3">DUF4167 domain-containing protein</fullName>
    </recommendedName>
</protein>
<gene>
    <name evidence="1" type="ORF">ACFQZU_03915</name>
</gene>
<comment type="caution">
    <text evidence="1">The sequence shown here is derived from an EMBL/GenBank/DDBJ whole genome shotgun (WGS) entry which is preliminary data.</text>
</comment>
<keyword evidence="2" id="KW-1185">Reference proteome</keyword>
<dbReference type="Proteomes" id="UP001596956">
    <property type="component" value="Unassembled WGS sequence"/>
</dbReference>
<sequence>MASQHAANGRIGALESWANTSDRAARTKRARENSPAAFEYHLARVDEAVTDHQERVKAAEASHRAYMLRLAKASAKSRAKKQARNDAA</sequence>
<accession>A0ABW3BC45</accession>
<evidence type="ECO:0000313" key="2">
    <source>
        <dbReference type="Proteomes" id="UP001596956"/>
    </source>
</evidence>
<reference evidence="2" key="1">
    <citation type="journal article" date="2019" name="Int. J. Syst. Evol. Microbiol.">
        <title>The Global Catalogue of Microorganisms (GCM) 10K type strain sequencing project: providing services to taxonomists for standard genome sequencing and annotation.</title>
        <authorList>
            <consortium name="The Broad Institute Genomics Platform"/>
            <consortium name="The Broad Institute Genome Sequencing Center for Infectious Disease"/>
            <person name="Wu L."/>
            <person name="Ma J."/>
        </authorList>
    </citation>
    <scope>NUCLEOTIDE SEQUENCE [LARGE SCALE GENOMIC DNA]</scope>
    <source>
        <strain evidence="2">CCUG 63369</strain>
    </source>
</reference>
<organism evidence="1 2">
    <name type="scientific">Streptomonospora algeriensis</name>
    <dbReference type="NCBI Taxonomy" id="995084"/>
    <lineage>
        <taxon>Bacteria</taxon>
        <taxon>Bacillati</taxon>
        <taxon>Actinomycetota</taxon>
        <taxon>Actinomycetes</taxon>
        <taxon>Streptosporangiales</taxon>
        <taxon>Nocardiopsidaceae</taxon>
        <taxon>Streptomonospora</taxon>
    </lineage>
</organism>